<gene>
    <name evidence="1" type="ORF">UU77_C0018G0024</name>
</gene>
<sequence length="169" mass="19241">MIKQKVIMTALVLSVVGLTGYAMLNNAYAVTADKYSPLVQRLAEHFNLNENEVDEVIAEVREERHQEMMSTYSEKLDEVVEEGKLTAEQKDKILAKIEEMKDEHLGFTGLTQEERRQKMEEHRAELEQWAEENGIDESYLFGYMGGFRHGMGGKGPEGFGMGMMNGQDE</sequence>
<dbReference type="Proteomes" id="UP000034507">
    <property type="component" value="Unassembled WGS sequence"/>
</dbReference>
<name>A0A0G0X6S0_UNCKA</name>
<evidence type="ECO:0000313" key="1">
    <source>
        <dbReference type="EMBL" id="KKS20749.1"/>
    </source>
</evidence>
<evidence type="ECO:0008006" key="3">
    <source>
        <dbReference type="Google" id="ProtNLM"/>
    </source>
</evidence>
<reference evidence="1 2" key="1">
    <citation type="journal article" date="2015" name="Nature">
        <title>rRNA introns, odd ribosomes, and small enigmatic genomes across a large radiation of phyla.</title>
        <authorList>
            <person name="Brown C.T."/>
            <person name="Hug L.A."/>
            <person name="Thomas B.C."/>
            <person name="Sharon I."/>
            <person name="Castelle C.J."/>
            <person name="Singh A."/>
            <person name="Wilkins M.J."/>
            <person name="Williams K.H."/>
            <person name="Banfield J.F."/>
        </authorList>
    </citation>
    <scope>NUCLEOTIDE SEQUENCE [LARGE SCALE GENOMIC DNA]</scope>
</reference>
<evidence type="ECO:0000313" key="2">
    <source>
        <dbReference type="Proteomes" id="UP000034507"/>
    </source>
</evidence>
<protein>
    <recommendedName>
        <fullName evidence="3">DUF2680 domain-containing protein</fullName>
    </recommendedName>
</protein>
<organism evidence="1 2">
    <name type="scientific">candidate division WWE3 bacterium GW2011_GWC1_41_7</name>
    <dbReference type="NCBI Taxonomy" id="1619119"/>
    <lineage>
        <taxon>Bacteria</taxon>
        <taxon>Katanobacteria</taxon>
    </lineage>
</organism>
<dbReference type="AlphaFoldDB" id="A0A0G0X6S0"/>
<proteinExistence type="predicted"/>
<comment type="caution">
    <text evidence="1">The sequence shown here is derived from an EMBL/GenBank/DDBJ whole genome shotgun (WGS) entry which is preliminary data.</text>
</comment>
<dbReference type="EMBL" id="LCBX01000018">
    <property type="protein sequence ID" value="KKS20749.1"/>
    <property type="molecule type" value="Genomic_DNA"/>
</dbReference>
<accession>A0A0G0X6S0</accession>